<dbReference type="PANTHER" id="PTHR47232:SF1">
    <property type="entry name" value="TRANSDUCIN FAMILY PROTEIN _ WD-40 REPEAT FAMILY PROTEIN"/>
    <property type="match status" value="1"/>
</dbReference>
<evidence type="ECO:0000256" key="2">
    <source>
        <dbReference type="SAM" id="MobiDB-lite"/>
    </source>
</evidence>
<dbReference type="InterPro" id="IPR001680">
    <property type="entry name" value="WD40_rpt"/>
</dbReference>
<feature type="coiled-coil region" evidence="1">
    <location>
        <begin position="36"/>
        <end position="70"/>
    </location>
</feature>
<dbReference type="InterPro" id="IPR013989">
    <property type="entry name" value="Dev_and_cell_death_domain"/>
</dbReference>
<dbReference type="AlphaFoldDB" id="A0A834X9A2"/>
<accession>A0A834X9A2</accession>
<keyword evidence="1" id="KW-0175">Coiled coil</keyword>
<dbReference type="InterPro" id="IPR015943">
    <property type="entry name" value="WD40/YVTN_repeat-like_dom_sf"/>
</dbReference>
<evidence type="ECO:0000313" key="4">
    <source>
        <dbReference type="EMBL" id="KAF7840222.1"/>
    </source>
</evidence>
<feature type="domain" description="DCD" evidence="3">
    <location>
        <begin position="466"/>
        <end position="592"/>
    </location>
</feature>
<keyword evidence="5" id="KW-1185">Reference proteome</keyword>
<sequence>MEAPNDENIVNGASIDSREEQEEALVALINHRAREVQHLRQRISYYTSQLEEAEQRLQDTESRLARLRGQTNLVSSRTCLDDITKPVKKERRSTSPIHRNKGSSKIQRQSKPQLLIPDVTPQSSQHILLPRSDKASMFSAEIKTKKSHRISNEEELIEVNDIDKKRKFEQKEHKELIPLIGTSPSPCIVDCQSSNYIPSQHKRKLRSLALCPVNDKHFGTSALDGVVNLWHVQSKGPGVTLLSTTDCLSPKKRWPEDIAWHPEGNRLFSVYSADDGDSQISILNLNKKRGRESVNFLDYKPHTKGVINSIVFMPWEDTCFVTGGSDHAVILWSESSGNIWKPKTLHRNVHSSAVMGVAGMQQKQIVLSAGADKRIFGTPEKQLRLFDMRMRKKELHGFGWKQESSESQSALINQVWSPDGLNITSGSMDPIIHLFDIRKPKFGGFLLSPPFGDSMPGEEKALNNQEELSGFIFMCNGMTKPECFRFRVFGLPLGRKEVVEKIQPGTYLFLFDYDVRLLYGIYTATSSGKLRIEQSAFGGKFPAQVRSLLSLFRPLFVNKQITMPNSAPLPSMQYRAPRNQLHLPAWPHAMDNTYLAGKSSSYAELQPDPQRNMDSIHGPSLYPQLPQPEYYSPMVSMGGSYPQSLPDPKQTHILNSQPNFHGVNMGSSQAQTWQDPQHVHQNVLNPQPDFNPYLSNMGHVNPDMQSHASSLSNYPYHYDETGAPYVPQEGLTSASYSYQGCGAVQGVYSDQQSGMGNEYYGLSLKMNSQQENSVEQHHLYPVSAPSYSQPASQSHIQL</sequence>
<dbReference type="SMART" id="SM00767">
    <property type="entry name" value="DCD"/>
    <property type="match status" value="1"/>
</dbReference>
<proteinExistence type="predicted"/>
<protein>
    <submittedName>
        <fullName evidence="4">U5 small nuclear ribonucleoprotein 40 kDa protein</fullName>
    </submittedName>
</protein>
<dbReference type="SMART" id="SM00320">
    <property type="entry name" value="WD40"/>
    <property type="match status" value="4"/>
</dbReference>
<dbReference type="Pfam" id="PF10539">
    <property type="entry name" value="Dev_Cell_Death"/>
    <property type="match status" value="1"/>
</dbReference>
<dbReference type="OrthoDB" id="1897642at2759"/>
<comment type="caution">
    <text evidence="4">The sequence shown here is derived from an EMBL/GenBank/DDBJ whole genome shotgun (WGS) entry which is preliminary data.</text>
</comment>
<evidence type="ECO:0000259" key="3">
    <source>
        <dbReference type="PROSITE" id="PS51222"/>
    </source>
</evidence>
<dbReference type="GO" id="GO:1990904">
    <property type="term" value="C:ribonucleoprotein complex"/>
    <property type="evidence" value="ECO:0007669"/>
    <property type="project" value="UniProtKB-KW"/>
</dbReference>
<organism evidence="4 5">
    <name type="scientific">Senna tora</name>
    <dbReference type="NCBI Taxonomy" id="362788"/>
    <lineage>
        <taxon>Eukaryota</taxon>
        <taxon>Viridiplantae</taxon>
        <taxon>Streptophyta</taxon>
        <taxon>Embryophyta</taxon>
        <taxon>Tracheophyta</taxon>
        <taxon>Spermatophyta</taxon>
        <taxon>Magnoliopsida</taxon>
        <taxon>eudicotyledons</taxon>
        <taxon>Gunneridae</taxon>
        <taxon>Pentapetalae</taxon>
        <taxon>rosids</taxon>
        <taxon>fabids</taxon>
        <taxon>Fabales</taxon>
        <taxon>Fabaceae</taxon>
        <taxon>Caesalpinioideae</taxon>
        <taxon>Cassia clade</taxon>
        <taxon>Senna</taxon>
    </lineage>
</organism>
<evidence type="ECO:0000256" key="1">
    <source>
        <dbReference type="SAM" id="Coils"/>
    </source>
</evidence>
<keyword evidence="4" id="KW-0687">Ribonucleoprotein</keyword>
<dbReference type="EMBL" id="JAAIUW010000003">
    <property type="protein sequence ID" value="KAF7840222.1"/>
    <property type="molecule type" value="Genomic_DNA"/>
</dbReference>
<reference evidence="4" key="1">
    <citation type="submission" date="2020-09" db="EMBL/GenBank/DDBJ databases">
        <title>Genome-Enabled Discovery of Anthraquinone Biosynthesis in Senna tora.</title>
        <authorList>
            <person name="Kang S.-H."/>
            <person name="Pandey R.P."/>
            <person name="Lee C.-M."/>
            <person name="Sim J.-S."/>
            <person name="Jeong J.-T."/>
            <person name="Choi B.-S."/>
            <person name="Jung M."/>
            <person name="Ginzburg D."/>
            <person name="Zhao K."/>
            <person name="Won S.Y."/>
            <person name="Oh T.-J."/>
            <person name="Yu Y."/>
            <person name="Kim N.-H."/>
            <person name="Lee O.R."/>
            <person name="Lee T.-H."/>
            <person name="Bashyal P."/>
            <person name="Kim T.-S."/>
            <person name="Lee W.-H."/>
            <person name="Kawkins C."/>
            <person name="Kim C.-K."/>
            <person name="Kim J.S."/>
            <person name="Ahn B.O."/>
            <person name="Rhee S.Y."/>
            <person name="Sohng J.K."/>
        </authorList>
    </citation>
    <scope>NUCLEOTIDE SEQUENCE</scope>
    <source>
        <tissue evidence="4">Leaf</tissue>
    </source>
</reference>
<dbReference type="SUPFAM" id="SSF50978">
    <property type="entry name" value="WD40 repeat-like"/>
    <property type="match status" value="1"/>
</dbReference>
<name>A0A834X9A2_9FABA</name>
<dbReference type="PANTHER" id="PTHR47232">
    <property type="entry name" value="TRANSDUCIN FAMILY PROTEIN / WD-40 REPEAT FAMILY PROTEIN"/>
    <property type="match status" value="1"/>
</dbReference>
<feature type="region of interest" description="Disordered" evidence="2">
    <location>
        <begin position="83"/>
        <end position="111"/>
    </location>
</feature>
<dbReference type="Gene3D" id="2.130.10.10">
    <property type="entry name" value="YVTN repeat-like/Quinoprotein amine dehydrogenase"/>
    <property type="match status" value="1"/>
</dbReference>
<dbReference type="InterPro" id="IPR036322">
    <property type="entry name" value="WD40_repeat_dom_sf"/>
</dbReference>
<dbReference type="Proteomes" id="UP000634136">
    <property type="component" value="Unassembled WGS sequence"/>
</dbReference>
<evidence type="ECO:0000313" key="5">
    <source>
        <dbReference type="Proteomes" id="UP000634136"/>
    </source>
</evidence>
<dbReference type="Pfam" id="PF00400">
    <property type="entry name" value="WD40"/>
    <property type="match status" value="2"/>
</dbReference>
<gene>
    <name evidence="4" type="ORF">G2W53_008704</name>
</gene>
<dbReference type="PROSITE" id="PS51222">
    <property type="entry name" value="DCD"/>
    <property type="match status" value="1"/>
</dbReference>